<dbReference type="RefSeq" id="XP_013404059.1">
    <property type="nucleotide sequence ID" value="XM_013548605.2"/>
</dbReference>
<protein>
    <submittedName>
        <fullName evidence="7">Ankyrin repeat domain-containing protein SOWAHB isoform X1</fullName>
    </submittedName>
</protein>
<dbReference type="Proteomes" id="UP000085678">
    <property type="component" value="Unplaced"/>
</dbReference>
<dbReference type="SUPFAM" id="SSF48403">
    <property type="entry name" value="Ankyrin repeat"/>
    <property type="match status" value="1"/>
</dbReference>
<dbReference type="PROSITE" id="PS50297">
    <property type="entry name" value="ANK_REP_REGION"/>
    <property type="match status" value="2"/>
</dbReference>
<evidence type="ECO:0000256" key="2">
    <source>
        <dbReference type="ARBA" id="ARBA00023043"/>
    </source>
</evidence>
<feature type="region of interest" description="Disordered" evidence="5">
    <location>
        <begin position="1"/>
        <end position="20"/>
    </location>
</feature>
<dbReference type="Pfam" id="PF12796">
    <property type="entry name" value="Ank_2"/>
    <property type="match status" value="1"/>
</dbReference>
<dbReference type="InParanoid" id="A0A1S3J2H5"/>
<dbReference type="PANTHER" id="PTHR14491">
    <property type="entry name" value="SOSONDOWAH, ISOFORM G"/>
    <property type="match status" value="1"/>
</dbReference>
<reference evidence="7" key="1">
    <citation type="submission" date="2025-08" db="UniProtKB">
        <authorList>
            <consortium name="RefSeq"/>
        </authorList>
    </citation>
    <scope>IDENTIFICATION</scope>
    <source>
        <tissue evidence="7">Gonads</tissue>
    </source>
</reference>
<dbReference type="OrthoDB" id="60433at2759"/>
<sequence length="272" mass="29895">MGDIPSKMYNIYKGPNKAGEVTEEKEVMSVKERAKHLNKIQSETELQRVQLRKRDPKPKAAHDDDDSSTASVTLTDVEREWMMLSSKCDYHPMAKILLTNPQLAKKPDFTNGMTALHWAAKHGSSDTVKMIAGTPGVNVNQRSHGGYTPLHLAALHGHEAIVELLVQCYGADPNIRDYSGKKPKQYLKNSASSKTQRKNSDSLTASLSISTWPKRSHQFTVPPSPSVPCTPGTPKSVFDFRSGQDTGSQKNLALNVTVVDPEHSAQSMTSNA</sequence>
<organism evidence="6 7">
    <name type="scientific">Lingula anatina</name>
    <name type="common">Brachiopod</name>
    <name type="synonym">Lingula unguis</name>
    <dbReference type="NCBI Taxonomy" id="7574"/>
    <lineage>
        <taxon>Eukaryota</taxon>
        <taxon>Metazoa</taxon>
        <taxon>Spiralia</taxon>
        <taxon>Lophotrochozoa</taxon>
        <taxon>Brachiopoda</taxon>
        <taxon>Linguliformea</taxon>
        <taxon>Lingulata</taxon>
        <taxon>Lingulida</taxon>
        <taxon>Linguloidea</taxon>
        <taxon>Lingulidae</taxon>
        <taxon>Lingula</taxon>
    </lineage>
</organism>
<keyword evidence="2 4" id="KW-0040">ANK repeat</keyword>
<feature type="repeat" description="ANK" evidence="4">
    <location>
        <begin position="145"/>
        <end position="178"/>
    </location>
</feature>
<feature type="repeat" description="ANK" evidence="4">
    <location>
        <begin position="111"/>
        <end position="144"/>
    </location>
</feature>
<keyword evidence="1" id="KW-0677">Repeat</keyword>
<dbReference type="Gene3D" id="1.25.40.20">
    <property type="entry name" value="Ankyrin repeat-containing domain"/>
    <property type="match status" value="1"/>
</dbReference>
<proteinExistence type="inferred from homology"/>
<evidence type="ECO:0000256" key="3">
    <source>
        <dbReference type="ARBA" id="ARBA00038122"/>
    </source>
</evidence>
<keyword evidence="6" id="KW-1185">Reference proteome</keyword>
<evidence type="ECO:0000256" key="1">
    <source>
        <dbReference type="ARBA" id="ARBA00022737"/>
    </source>
</evidence>
<accession>A0A1S3J2H5</accession>
<evidence type="ECO:0000256" key="4">
    <source>
        <dbReference type="PROSITE-ProRule" id="PRU00023"/>
    </source>
</evidence>
<evidence type="ECO:0000313" key="7">
    <source>
        <dbReference type="RefSeq" id="XP_013404059.1"/>
    </source>
</evidence>
<evidence type="ECO:0000256" key="5">
    <source>
        <dbReference type="SAM" id="MobiDB-lite"/>
    </source>
</evidence>
<dbReference type="InterPro" id="IPR036770">
    <property type="entry name" value="Ankyrin_rpt-contain_sf"/>
</dbReference>
<gene>
    <name evidence="7" type="primary">LOC106169212</name>
</gene>
<name>A0A1S3J2H5_LINAN</name>
<evidence type="ECO:0000313" key="6">
    <source>
        <dbReference type="Proteomes" id="UP000085678"/>
    </source>
</evidence>
<dbReference type="SMART" id="SM00248">
    <property type="entry name" value="ANK"/>
    <property type="match status" value="2"/>
</dbReference>
<dbReference type="STRING" id="7574.A0A1S3J2H5"/>
<comment type="similarity">
    <text evidence="3">Belongs to the SOWAH family.</text>
</comment>
<feature type="region of interest" description="Disordered" evidence="5">
    <location>
        <begin position="215"/>
        <end position="247"/>
    </location>
</feature>
<feature type="region of interest" description="Disordered" evidence="5">
    <location>
        <begin position="29"/>
        <end position="72"/>
    </location>
</feature>
<dbReference type="PANTHER" id="PTHR14491:SF7">
    <property type="entry name" value="SOSONDOWAH, ISOFORM G"/>
    <property type="match status" value="1"/>
</dbReference>
<dbReference type="InterPro" id="IPR002110">
    <property type="entry name" value="Ankyrin_rpt"/>
</dbReference>
<dbReference type="AlphaFoldDB" id="A0A1S3J2H5"/>
<dbReference type="KEGG" id="lak:106169212"/>
<dbReference type="GeneID" id="106169212"/>
<dbReference type="PROSITE" id="PS50088">
    <property type="entry name" value="ANK_REPEAT"/>
    <property type="match status" value="2"/>
</dbReference>